<evidence type="ECO:0000256" key="1">
    <source>
        <dbReference type="SAM" id="Phobius"/>
    </source>
</evidence>
<protein>
    <submittedName>
        <fullName evidence="2">Uncharacterized protein</fullName>
    </submittedName>
</protein>
<dbReference type="Proteomes" id="UP000178367">
    <property type="component" value="Unassembled WGS sequence"/>
</dbReference>
<dbReference type="AlphaFoldDB" id="A0A1F5SN60"/>
<organism evidence="2 3">
    <name type="scientific">Candidatus Falkowbacteria bacterium RIFOXYA2_FULL_47_19</name>
    <dbReference type="NCBI Taxonomy" id="1797994"/>
    <lineage>
        <taxon>Bacteria</taxon>
        <taxon>Candidatus Falkowiibacteriota</taxon>
    </lineage>
</organism>
<reference evidence="2 3" key="1">
    <citation type="journal article" date="2016" name="Nat. Commun.">
        <title>Thousands of microbial genomes shed light on interconnected biogeochemical processes in an aquifer system.</title>
        <authorList>
            <person name="Anantharaman K."/>
            <person name="Brown C.T."/>
            <person name="Hug L.A."/>
            <person name="Sharon I."/>
            <person name="Castelle C.J."/>
            <person name="Probst A.J."/>
            <person name="Thomas B.C."/>
            <person name="Singh A."/>
            <person name="Wilkins M.J."/>
            <person name="Karaoz U."/>
            <person name="Brodie E.L."/>
            <person name="Williams K.H."/>
            <person name="Hubbard S.S."/>
            <person name="Banfield J.F."/>
        </authorList>
    </citation>
    <scope>NUCLEOTIDE SEQUENCE [LARGE SCALE GENOMIC DNA]</scope>
</reference>
<dbReference type="STRING" id="1797994.A2227_01475"/>
<proteinExistence type="predicted"/>
<comment type="caution">
    <text evidence="2">The sequence shown here is derived from an EMBL/GenBank/DDBJ whole genome shotgun (WGS) entry which is preliminary data.</text>
</comment>
<keyword evidence="1" id="KW-0812">Transmembrane</keyword>
<dbReference type="EMBL" id="MFGB01000003">
    <property type="protein sequence ID" value="OGF28132.1"/>
    <property type="molecule type" value="Genomic_DNA"/>
</dbReference>
<keyword evidence="1" id="KW-1133">Transmembrane helix</keyword>
<feature type="transmembrane region" description="Helical" evidence="1">
    <location>
        <begin position="36"/>
        <end position="57"/>
    </location>
</feature>
<accession>A0A1F5SN60</accession>
<evidence type="ECO:0000313" key="2">
    <source>
        <dbReference type="EMBL" id="OGF28132.1"/>
    </source>
</evidence>
<gene>
    <name evidence="2" type="ORF">A2227_01475</name>
</gene>
<name>A0A1F5SN60_9BACT</name>
<evidence type="ECO:0000313" key="3">
    <source>
        <dbReference type="Proteomes" id="UP000178367"/>
    </source>
</evidence>
<keyword evidence="1" id="KW-0472">Membrane</keyword>
<sequence>MATAIISFFIVFIALAAMVNYLDTGKVYTILPGQKLRFWSFTVGISLFISMAIVIFLRTSA</sequence>